<dbReference type="SUPFAM" id="SSF101801">
    <property type="entry name" value="Surface presentation of antigens (SPOA)"/>
    <property type="match status" value="1"/>
</dbReference>
<dbReference type="Pfam" id="PF01052">
    <property type="entry name" value="FliMN_C"/>
    <property type="match status" value="1"/>
</dbReference>
<dbReference type="Gene3D" id="2.30.330.10">
    <property type="entry name" value="SpoA-like"/>
    <property type="match status" value="1"/>
</dbReference>
<evidence type="ECO:0000259" key="8">
    <source>
        <dbReference type="Pfam" id="PF01052"/>
    </source>
</evidence>
<keyword evidence="4" id="KW-1003">Cell membrane</keyword>
<evidence type="ECO:0000256" key="1">
    <source>
        <dbReference type="ARBA" id="ARBA00004413"/>
    </source>
</evidence>
<dbReference type="InterPro" id="IPR001543">
    <property type="entry name" value="FliN-like_C"/>
</dbReference>
<keyword evidence="9" id="KW-0282">Flagellum</keyword>
<evidence type="ECO:0000256" key="6">
    <source>
        <dbReference type="ARBA" id="ARBA00022779"/>
    </source>
</evidence>
<accession>A0ABU1YHB1</accession>
<comment type="similarity">
    <text evidence="2">Belongs to the FliN/MopA/SpaO family.</text>
</comment>
<comment type="caution">
    <text evidence="9">The sequence shown here is derived from an EMBL/GenBank/DDBJ whole genome shotgun (WGS) entry which is preliminary data.</text>
</comment>
<gene>
    <name evidence="9" type="ORF">J2X20_000837</name>
</gene>
<keyword evidence="9" id="KW-0969">Cilium</keyword>
<dbReference type="RefSeq" id="WP_310261303.1">
    <property type="nucleotide sequence ID" value="NZ_JAVDXU010000001.1"/>
</dbReference>
<evidence type="ECO:0000256" key="3">
    <source>
        <dbReference type="ARBA" id="ARBA00021897"/>
    </source>
</evidence>
<feature type="domain" description="Flagellar motor switch protein FliN-like C-terminal" evidence="8">
    <location>
        <begin position="49"/>
        <end position="117"/>
    </location>
</feature>
<dbReference type="PANTHER" id="PTHR43484:SF1">
    <property type="entry name" value="FLAGELLAR MOTOR SWITCH PROTEIN FLIN"/>
    <property type="match status" value="1"/>
</dbReference>
<comment type="subcellular location">
    <subcellularLocation>
        <location evidence="1">Cell membrane</location>
        <topology evidence="1">Peripheral membrane protein</topology>
        <orientation evidence="1">Cytoplasmic side</orientation>
    </subcellularLocation>
</comment>
<dbReference type="PANTHER" id="PTHR43484">
    <property type="match status" value="1"/>
</dbReference>
<evidence type="ECO:0000256" key="7">
    <source>
        <dbReference type="ARBA" id="ARBA00023136"/>
    </source>
</evidence>
<evidence type="ECO:0000313" key="9">
    <source>
        <dbReference type="EMBL" id="MDR7268208.1"/>
    </source>
</evidence>
<dbReference type="InterPro" id="IPR051469">
    <property type="entry name" value="FliN/MopA/SpaO"/>
</dbReference>
<proteinExistence type="inferred from homology"/>
<keyword evidence="9" id="KW-0966">Cell projection</keyword>
<dbReference type="Proteomes" id="UP001180453">
    <property type="component" value="Unassembled WGS sequence"/>
</dbReference>
<protein>
    <recommendedName>
        <fullName evidence="3">Flagellar motor switch protein FliN</fullName>
    </recommendedName>
</protein>
<dbReference type="PRINTS" id="PR00956">
    <property type="entry name" value="FLGMOTORFLIN"/>
</dbReference>
<evidence type="ECO:0000256" key="4">
    <source>
        <dbReference type="ARBA" id="ARBA00022475"/>
    </source>
</evidence>
<organism evidence="9 10">
    <name type="scientific">Roseateles saccharophilus</name>
    <name type="common">Pseudomonas saccharophila</name>
    <dbReference type="NCBI Taxonomy" id="304"/>
    <lineage>
        <taxon>Bacteria</taxon>
        <taxon>Pseudomonadati</taxon>
        <taxon>Pseudomonadota</taxon>
        <taxon>Betaproteobacteria</taxon>
        <taxon>Burkholderiales</taxon>
        <taxon>Sphaerotilaceae</taxon>
        <taxon>Roseateles</taxon>
    </lineage>
</organism>
<evidence type="ECO:0000256" key="5">
    <source>
        <dbReference type="ARBA" id="ARBA00022500"/>
    </source>
</evidence>
<evidence type="ECO:0000313" key="10">
    <source>
        <dbReference type="Proteomes" id="UP001180453"/>
    </source>
</evidence>
<dbReference type="InterPro" id="IPR036429">
    <property type="entry name" value="SpoA-like_sf"/>
</dbReference>
<sequence>MQSTSARGALVGLLIRFEQAMTIQSIELPELNGQAGSKAAAPSQRLAALAGVKAELTVVAGHASSKVGDILSLKEGAVLALDRALNAPFDVMLGDNVIARGELVAVGEQFGIRIVQVAPHESRP</sequence>
<dbReference type="EMBL" id="JAVDXU010000001">
    <property type="protein sequence ID" value="MDR7268208.1"/>
    <property type="molecule type" value="Genomic_DNA"/>
</dbReference>
<evidence type="ECO:0000256" key="2">
    <source>
        <dbReference type="ARBA" id="ARBA00009226"/>
    </source>
</evidence>
<keyword evidence="6" id="KW-0283">Flagellar rotation</keyword>
<keyword evidence="5" id="KW-0145">Chemotaxis</keyword>
<reference evidence="9 10" key="1">
    <citation type="submission" date="2023-07" db="EMBL/GenBank/DDBJ databases">
        <title>Sorghum-associated microbial communities from plants grown in Nebraska, USA.</title>
        <authorList>
            <person name="Schachtman D."/>
        </authorList>
    </citation>
    <scope>NUCLEOTIDE SEQUENCE [LARGE SCALE GENOMIC DNA]</scope>
    <source>
        <strain evidence="9 10">BE314</strain>
    </source>
</reference>
<dbReference type="InterPro" id="IPR001172">
    <property type="entry name" value="FliN_T3SS_HrcQb"/>
</dbReference>
<keyword evidence="10" id="KW-1185">Reference proteome</keyword>
<keyword evidence="7" id="KW-0472">Membrane</keyword>
<name>A0ABU1YHB1_ROSSA</name>